<gene>
    <name evidence="2" type="ORF">BSZ37_09270</name>
</gene>
<dbReference type="Pfam" id="PF16125">
    <property type="entry name" value="DUF4837"/>
    <property type="match status" value="1"/>
</dbReference>
<dbReference type="Proteomes" id="UP000216339">
    <property type="component" value="Unassembled WGS sequence"/>
</dbReference>
<dbReference type="InterPro" id="IPR032286">
    <property type="entry name" value="DUF4837"/>
</dbReference>
<feature type="signal peptide" evidence="1">
    <location>
        <begin position="1"/>
        <end position="18"/>
    </location>
</feature>
<dbReference type="OrthoDB" id="1115230at2"/>
<keyword evidence="1" id="KW-0732">Signal</keyword>
<protein>
    <recommendedName>
        <fullName evidence="4">DUF4837 domain-containing protein</fullName>
    </recommendedName>
</protein>
<evidence type="ECO:0000313" key="2">
    <source>
        <dbReference type="EMBL" id="PAP76618.1"/>
    </source>
</evidence>
<dbReference type="EMBL" id="MQWD01000001">
    <property type="protein sequence ID" value="PAP76618.1"/>
    <property type="molecule type" value="Genomic_DNA"/>
</dbReference>
<feature type="chain" id="PRO_5012424933" description="DUF4837 domain-containing protein" evidence="1">
    <location>
        <begin position="19"/>
        <end position="369"/>
    </location>
</feature>
<dbReference type="PROSITE" id="PS51257">
    <property type="entry name" value="PROKAR_LIPOPROTEIN"/>
    <property type="match status" value="1"/>
</dbReference>
<evidence type="ECO:0008006" key="4">
    <source>
        <dbReference type="Google" id="ProtNLM"/>
    </source>
</evidence>
<dbReference type="AlphaFoldDB" id="A0A271J044"/>
<reference evidence="2 3" key="1">
    <citation type="submission" date="2016-11" db="EMBL/GenBank/DDBJ databases">
        <title>Study of marine rhodopsin-containing bacteria.</title>
        <authorList>
            <person name="Yoshizawa S."/>
            <person name="Kumagai Y."/>
            <person name="Kogure K."/>
        </authorList>
    </citation>
    <scope>NUCLEOTIDE SEQUENCE [LARGE SCALE GENOMIC DNA]</scope>
    <source>
        <strain evidence="2 3">SAORIC-28</strain>
    </source>
</reference>
<keyword evidence="3" id="KW-1185">Reference proteome</keyword>
<proteinExistence type="predicted"/>
<accession>A0A271J044</accession>
<comment type="caution">
    <text evidence="2">The sequence shown here is derived from an EMBL/GenBank/DDBJ whole genome shotgun (WGS) entry which is preliminary data.</text>
</comment>
<evidence type="ECO:0000313" key="3">
    <source>
        <dbReference type="Proteomes" id="UP000216339"/>
    </source>
</evidence>
<name>A0A271J044_9BACT</name>
<dbReference type="RefSeq" id="WP_095510277.1">
    <property type="nucleotide sequence ID" value="NZ_MQWD01000001.1"/>
</dbReference>
<evidence type="ECO:0000256" key="1">
    <source>
        <dbReference type="SAM" id="SignalP"/>
    </source>
</evidence>
<organism evidence="2 3">
    <name type="scientific">Rubrivirga marina</name>
    <dbReference type="NCBI Taxonomy" id="1196024"/>
    <lineage>
        <taxon>Bacteria</taxon>
        <taxon>Pseudomonadati</taxon>
        <taxon>Rhodothermota</taxon>
        <taxon>Rhodothermia</taxon>
        <taxon>Rhodothermales</taxon>
        <taxon>Rubricoccaceae</taxon>
        <taxon>Rubrivirga</taxon>
    </lineage>
</organism>
<sequence>MTRALPLLSVLLVGLAVAGCEDPITGPPEARGDTETVIVVTDSVTWNGPVGDALRAELAQPIATLPNNQGAFKLRLQPLTSRSFEYLKMQPHLVFAAPVDAEGEIGEFIRARVGEGNLAAVRSGEAAAVNLREDLWANNQLVTIATAATDSALARQIVESGPELRAAYNRLARERTIGEMFSRLAQTDLEQELLDDQGYRVKIQYDYVQVQDTTAEAGDLEGSFVRYRRVLSDTWRDFFVFSVDGVEALPPPERIDEITDDLLEQFALGSYDSSFVQLDDQRPTTRDSTEIAGRPAQEQRGLWYMTNDVMGGSYVRYAFRDEATDRLYIYYGMTFAPDRTLDKREFLRQMEAVAYTFRTAADLRAEAGT</sequence>